<dbReference type="EC" id="2.4.2.45" evidence="7"/>
<keyword evidence="2" id="KW-1003">Cell membrane</keyword>
<evidence type="ECO:0000256" key="4">
    <source>
        <dbReference type="ARBA" id="ARBA00022989"/>
    </source>
</evidence>
<dbReference type="PANTHER" id="PTHR42723:SF1">
    <property type="entry name" value="CHLOROPHYLL SYNTHASE, CHLOROPLASTIC"/>
    <property type="match status" value="1"/>
</dbReference>
<evidence type="ECO:0000256" key="2">
    <source>
        <dbReference type="ARBA" id="ARBA00022475"/>
    </source>
</evidence>
<dbReference type="InterPro" id="IPR023214">
    <property type="entry name" value="HAD_sf"/>
</dbReference>
<dbReference type="OrthoDB" id="9803632at2"/>
<keyword evidence="4 6" id="KW-1133">Transmembrane helix</keyword>
<dbReference type="CDD" id="cd13963">
    <property type="entry name" value="PT_UbiA_2"/>
    <property type="match status" value="1"/>
</dbReference>
<dbReference type="Pfam" id="PF01040">
    <property type="entry name" value="UbiA"/>
    <property type="match status" value="1"/>
</dbReference>
<dbReference type="InterPro" id="IPR000537">
    <property type="entry name" value="UbiA_prenyltransferase"/>
</dbReference>
<dbReference type="EMBL" id="OMOI01000001">
    <property type="protein sequence ID" value="SPF75897.1"/>
    <property type="molecule type" value="Genomic_DNA"/>
</dbReference>
<organism evidence="7 8">
    <name type="scientific">Aliiroseovarius pelagivivens</name>
    <dbReference type="NCBI Taxonomy" id="1639690"/>
    <lineage>
        <taxon>Bacteria</taxon>
        <taxon>Pseudomonadati</taxon>
        <taxon>Pseudomonadota</taxon>
        <taxon>Alphaproteobacteria</taxon>
        <taxon>Rhodobacterales</taxon>
        <taxon>Paracoccaceae</taxon>
        <taxon>Aliiroseovarius</taxon>
    </lineage>
</organism>
<reference evidence="7 8" key="1">
    <citation type="submission" date="2018-03" db="EMBL/GenBank/DDBJ databases">
        <authorList>
            <person name="Keele B.F."/>
        </authorList>
    </citation>
    <scope>NUCLEOTIDE SEQUENCE [LARGE SCALE GENOMIC DNA]</scope>
    <source>
        <strain evidence="7 8">CECT 8811</strain>
    </source>
</reference>
<dbReference type="InterPro" id="IPR050475">
    <property type="entry name" value="Prenyltransferase_related"/>
</dbReference>
<dbReference type="InterPro" id="IPR036412">
    <property type="entry name" value="HAD-like_sf"/>
</dbReference>
<dbReference type="AlphaFoldDB" id="A0A2R8AJ53"/>
<feature type="transmembrane region" description="Helical" evidence="6">
    <location>
        <begin position="286"/>
        <end position="307"/>
    </location>
</feature>
<sequence>MGDELQKKPLVLDVDGTFLRTDILFECFWSALGKDPIRAIKASFLNLKKPARLKAELAQIATLRTDLLPVEPEVSELVAQAKADGREVILASASHQPLVEQLARDHDLSPRVFASDGQTNLKGERKASALVAAFGEQGFDYAGNAPVDRAIWSMADHAIVVGDDASARQIEGRGQVITRVEGGWQMADVMRSFRPHQWVKNVLLLLPMIAAHAFDVPTVLAAFLGIVAFSAAASSIYLVNDLLDLEADRLHATKKNRPFASGAVPIQIGMLCFVLLSIIALGVAAVLSWAFLGVVAFYMALSLAYSLKLKRMRWIDIAVLASLYTLRVVAGAAATGIYVSGYLLVFIFPVFLALGCVKRLTELTLATSDERLPGRGYGRPDRPDLLNVAALGVVAALVAFFLYSFTEQAIGLYKTRWLIWVAEIPLAWWLIRMVSLGWHGKQDYDPIVFAMKDKRGIGLILMTLSIMFYAAGLWQQWFGAIG</sequence>
<dbReference type="NCBIfam" id="NF006088">
    <property type="entry name" value="PRK08238.1"/>
    <property type="match status" value="1"/>
</dbReference>
<keyword evidence="3 6" id="KW-0812">Transmembrane</keyword>
<evidence type="ECO:0000256" key="3">
    <source>
        <dbReference type="ARBA" id="ARBA00022692"/>
    </source>
</evidence>
<proteinExistence type="predicted"/>
<dbReference type="Gene3D" id="1.10.357.140">
    <property type="entry name" value="UbiA prenyltransferase"/>
    <property type="match status" value="1"/>
</dbReference>
<dbReference type="InterPro" id="IPR044878">
    <property type="entry name" value="UbiA_sf"/>
</dbReference>
<dbReference type="RefSeq" id="WP_108855956.1">
    <property type="nucleotide sequence ID" value="NZ_OMOI01000001.1"/>
</dbReference>
<dbReference type="Proteomes" id="UP000244911">
    <property type="component" value="Unassembled WGS sequence"/>
</dbReference>
<feature type="transmembrane region" description="Helical" evidence="6">
    <location>
        <begin position="385"/>
        <end position="405"/>
    </location>
</feature>
<name>A0A2R8AJ53_9RHOB</name>
<dbReference type="GO" id="GO:0016765">
    <property type="term" value="F:transferase activity, transferring alkyl or aryl (other than methyl) groups"/>
    <property type="evidence" value="ECO:0007669"/>
    <property type="project" value="InterPro"/>
</dbReference>
<accession>A0A2R8AJ53</accession>
<feature type="transmembrane region" description="Helical" evidence="6">
    <location>
        <begin position="456"/>
        <end position="477"/>
    </location>
</feature>
<comment type="subcellular location">
    <subcellularLocation>
        <location evidence="1">Membrane</location>
        <topology evidence="1">Multi-pass membrane protein</topology>
    </subcellularLocation>
</comment>
<dbReference type="SUPFAM" id="SSF56784">
    <property type="entry name" value="HAD-like"/>
    <property type="match status" value="1"/>
</dbReference>
<dbReference type="GO" id="GO:0016757">
    <property type="term" value="F:glycosyltransferase activity"/>
    <property type="evidence" value="ECO:0007669"/>
    <property type="project" value="UniProtKB-KW"/>
</dbReference>
<evidence type="ECO:0000256" key="5">
    <source>
        <dbReference type="ARBA" id="ARBA00023136"/>
    </source>
</evidence>
<feature type="transmembrane region" description="Helical" evidence="6">
    <location>
        <begin position="220"/>
        <end position="239"/>
    </location>
</feature>
<feature type="transmembrane region" description="Helical" evidence="6">
    <location>
        <begin position="259"/>
        <end position="280"/>
    </location>
</feature>
<evidence type="ECO:0000313" key="7">
    <source>
        <dbReference type="EMBL" id="SPF75897.1"/>
    </source>
</evidence>
<keyword evidence="7" id="KW-0808">Transferase</keyword>
<evidence type="ECO:0000256" key="6">
    <source>
        <dbReference type="SAM" id="Phobius"/>
    </source>
</evidence>
<dbReference type="GO" id="GO:0016020">
    <property type="term" value="C:membrane"/>
    <property type="evidence" value="ECO:0007669"/>
    <property type="project" value="UniProtKB-SubCell"/>
</dbReference>
<evidence type="ECO:0000256" key="1">
    <source>
        <dbReference type="ARBA" id="ARBA00004141"/>
    </source>
</evidence>
<keyword evidence="8" id="KW-1185">Reference proteome</keyword>
<keyword evidence="7" id="KW-0328">Glycosyltransferase</keyword>
<evidence type="ECO:0000313" key="8">
    <source>
        <dbReference type="Proteomes" id="UP000244911"/>
    </source>
</evidence>
<dbReference type="Gene3D" id="3.40.50.1000">
    <property type="entry name" value="HAD superfamily/HAD-like"/>
    <property type="match status" value="1"/>
</dbReference>
<gene>
    <name evidence="7" type="ORF">ALP8811_00891</name>
</gene>
<feature type="transmembrane region" description="Helical" evidence="6">
    <location>
        <begin position="339"/>
        <end position="357"/>
    </location>
</feature>
<feature type="transmembrane region" description="Helical" evidence="6">
    <location>
        <begin position="417"/>
        <end position="435"/>
    </location>
</feature>
<dbReference type="PANTHER" id="PTHR42723">
    <property type="entry name" value="CHLOROPHYLL SYNTHASE"/>
    <property type="match status" value="1"/>
</dbReference>
<keyword evidence="5 6" id="KW-0472">Membrane</keyword>
<feature type="transmembrane region" description="Helical" evidence="6">
    <location>
        <begin position="314"/>
        <end position="333"/>
    </location>
</feature>
<protein>
    <submittedName>
        <fullName evidence="7">Decaprenyl-phosphate phosphoribosyltransferase</fullName>
        <ecNumber evidence="7">2.4.2.45</ecNumber>
    </submittedName>
</protein>